<proteinExistence type="predicted"/>
<dbReference type="PANTHER" id="PTHR16001:SF7">
    <property type="entry name" value="ECTO-NOX DISULFIDE-THIOL EXCHANGER 2"/>
    <property type="match status" value="1"/>
</dbReference>
<protein>
    <recommendedName>
        <fullName evidence="4">Ecto-NOX disulfide-thiol exchanger 2</fullName>
    </recommendedName>
</protein>
<gene>
    <name evidence="2" type="ORF">GSONMT00040783001</name>
</gene>
<dbReference type="EMBL" id="FR908642">
    <property type="protein sequence ID" value="CDQ88466.1"/>
    <property type="molecule type" value="Genomic_DNA"/>
</dbReference>
<reference evidence="2" key="2">
    <citation type="submission" date="2014-03" db="EMBL/GenBank/DDBJ databases">
        <authorList>
            <person name="Genoscope - CEA"/>
        </authorList>
    </citation>
    <scope>NUCLEOTIDE SEQUENCE</scope>
</reference>
<dbReference type="PaxDb" id="8022-A0A060Y9P9"/>
<organism evidence="2 3">
    <name type="scientific">Oncorhynchus mykiss</name>
    <name type="common">Rainbow trout</name>
    <name type="synonym">Salmo gairdneri</name>
    <dbReference type="NCBI Taxonomy" id="8022"/>
    <lineage>
        <taxon>Eukaryota</taxon>
        <taxon>Metazoa</taxon>
        <taxon>Chordata</taxon>
        <taxon>Craniata</taxon>
        <taxon>Vertebrata</taxon>
        <taxon>Euteleostomi</taxon>
        <taxon>Actinopterygii</taxon>
        <taxon>Neopterygii</taxon>
        <taxon>Teleostei</taxon>
        <taxon>Protacanthopterygii</taxon>
        <taxon>Salmoniformes</taxon>
        <taxon>Salmonidae</taxon>
        <taxon>Salmoninae</taxon>
        <taxon>Oncorhynchus</taxon>
    </lineage>
</organism>
<evidence type="ECO:0000313" key="2">
    <source>
        <dbReference type="EMBL" id="CDQ88466.1"/>
    </source>
</evidence>
<dbReference type="GO" id="GO:0007624">
    <property type="term" value="P:ultradian rhythm"/>
    <property type="evidence" value="ECO:0007669"/>
    <property type="project" value="InterPro"/>
</dbReference>
<reference evidence="2" key="1">
    <citation type="journal article" date="2014" name="Nat. Commun.">
        <title>The rainbow trout genome provides novel insights into evolution after whole-genome duplication in vertebrates.</title>
        <authorList>
            <person name="Berthelot C."/>
            <person name="Brunet F."/>
            <person name="Chalopin D."/>
            <person name="Juanchich A."/>
            <person name="Bernard M."/>
            <person name="Noel B."/>
            <person name="Bento P."/>
            <person name="Da Silva C."/>
            <person name="Labadie K."/>
            <person name="Alberti A."/>
            <person name="Aury J.M."/>
            <person name="Louis A."/>
            <person name="Dehais P."/>
            <person name="Bardou P."/>
            <person name="Montfort J."/>
            <person name="Klopp C."/>
            <person name="Cabau C."/>
            <person name="Gaspin C."/>
            <person name="Thorgaard G.H."/>
            <person name="Boussaha M."/>
            <person name="Quillet E."/>
            <person name="Guyomard R."/>
            <person name="Galiana D."/>
            <person name="Bobe J."/>
            <person name="Volff J.N."/>
            <person name="Genet C."/>
            <person name="Wincker P."/>
            <person name="Jaillon O."/>
            <person name="Roest Crollius H."/>
            <person name="Guiguen Y."/>
        </authorList>
    </citation>
    <scope>NUCLEOTIDE SEQUENCE [LARGE SCALE GENOMIC DNA]</scope>
</reference>
<dbReference type="GO" id="GO:0009897">
    <property type="term" value="C:external side of plasma membrane"/>
    <property type="evidence" value="ECO:0007669"/>
    <property type="project" value="InterPro"/>
</dbReference>
<feature type="compositionally biased region" description="Basic and acidic residues" evidence="1">
    <location>
        <begin position="26"/>
        <end position="36"/>
    </location>
</feature>
<dbReference type="AlphaFoldDB" id="A0A060Y9P9"/>
<evidence type="ECO:0000256" key="1">
    <source>
        <dbReference type="SAM" id="MobiDB-lite"/>
    </source>
</evidence>
<evidence type="ECO:0008006" key="4">
    <source>
        <dbReference type="Google" id="ProtNLM"/>
    </source>
</evidence>
<accession>A0A060Y9P9</accession>
<dbReference type="GO" id="GO:0016491">
    <property type="term" value="F:oxidoreductase activity"/>
    <property type="evidence" value="ECO:0007669"/>
    <property type="project" value="InterPro"/>
</dbReference>
<evidence type="ECO:0000313" key="3">
    <source>
        <dbReference type="Proteomes" id="UP000193380"/>
    </source>
</evidence>
<dbReference type="InterPro" id="IPR038876">
    <property type="entry name" value="ENOX"/>
</dbReference>
<sequence length="204" mass="22826">MWLTVCPLCLQQLLKMCEEMKQREAELEKSVEDKQQLESQVQSLKEGLESLKKTRIPQLETSPRDDRGSEESADQVNLETSPQDDRGSEESADQVSEATALEVVSCSQEKESLPPEKIPSSPVYSEREALLVGIISTFLHVHPFGASIEYIFSYLQQLDTKINTGQVGALLGRLPCTFRQELTGVGASLEKRWKFCGFEGIKTT</sequence>
<feature type="region of interest" description="Disordered" evidence="1">
    <location>
        <begin position="26"/>
        <end position="96"/>
    </location>
</feature>
<dbReference type="Proteomes" id="UP000193380">
    <property type="component" value="Unassembled WGS sequence"/>
</dbReference>
<dbReference type="PANTHER" id="PTHR16001">
    <property type="entry name" value="ECTO-NOX DISULFIDE-THIOL EXCHANGER"/>
    <property type="match status" value="1"/>
</dbReference>
<name>A0A060Y9P9_ONCMY</name>